<feature type="region of interest" description="Disordered" evidence="1">
    <location>
        <begin position="81"/>
        <end position="119"/>
    </location>
</feature>
<evidence type="ECO:0000313" key="3">
    <source>
        <dbReference type="Proteomes" id="UP000659654"/>
    </source>
</evidence>
<sequence>MDKRVTRPARIDLTLLQRPVCIPSFNTPVEVSTWRKNGALREPIRLLRVHHGNIKVFRPLRAEKIGHHQRLPRLRSRLLAPALSGSGSEPGARAGAGNFGVGSGSRAQSRSQASQRSEK</sequence>
<keyword evidence="3" id="KW-1185">Reference proteome</keyword>
<dbReference type="AlphaFoldDB" id="A0A7I8WZ85"/>
<gene>
    <name evidence="2" type="ORF">BXYJ_LOCUS5218</name>
</gene>
<proteinExistence type="predicted"/>
<evidence type="ECO:0000256" key="1">
    <source>
        <dbReference type="SAM" id="MobiDB-lite"/>
    </source>
</evidence>
<reference evidence="2" key="1">
    <citation type="submission" date="2020-09" db="EMBL/GenBank/DDBJ databases">
        <authorList>
            <person name="Kikuchi T."/>
        </authorList>
    </citation>
    <scope>NUCLEOTIDE SEQUENCE</scope>
    <source>
        <strain evidence="2">Ka4C1</strain>
    </source>
</reference>
<protein>
    <submittedName>
        <fullName evidence="2">(pine wood nematode) hypothetical protein</fullName>
    </submittedName>
</protein>
<feature type="compositionally biased region" description="Low complexity" evidence="1">
    <location>
        <begin position="104"/>
        <end position="119"/>
    </location>
</feature>
<dbReference type="EMBL" id="CAJFDI010000002">
    <property type="protein sequence ID" value="CAD5217814.1"/>
    <property type="molecule type" value="Genomic_DNA"/>
</dbReference>
<comment type="caution">
    <text evidence="2">The sequence shown here is derived from an EMBL/GenBank/DDBJ whole genome shotgun (WGS) entry which is preliminary data.</text>
</comment>
<evidence type="ECO:0000313" key="2">
    <source>
        <dbReference type="EMBL" id="CAD5217814.1"/>
    </source>
</evidence>
<organism evidence="2 3">
    <name type="scientific">Bursaphelenchus xylophilus</name>
    <name type="common">Pinewood nematode worm</name>
    <name type="synonym">Aphelenchoides xylophilus</name>
    <dbReference type="NCBI Taxonomy" id="6326"/>
    <lineage>
        <taxon>Eukaryota</taxon>
        <taxon>Metazoa</taxon>
        <taxon>Ecdysozoa</taxon>
        <taxon>Nematoda</taxon>
        <taxon>Chromadorea</taxon>
        <taxon>Rhabditida</taxon>
        <taxon>Tylenchina</taxon>
        <taxon>Tylenchomorpha</taxon>
        <taxon>Aphelenchoidea</taxon>
        <taxon>Aphelenchoididae</taxon>
        <taxon>Bursaphelenchus</taxon>
    </lineage>
</organism>
<name>A0A7I8WZ85_BURXY</name>
<dbReference type="Proteomes" id="UP000659654">
    <property type="component" value="Unassembled WGS sequence"/>
</dbReference>
<dbReference type="Proteomes" id="UP000582659">
    <property type="component" value="Unassembled WGS sequence"/>
</dbReference>
<dbReference type="EMBL" id="CAJFCV020000002">
    <property type="protein sequence ID" value="CAG9101723.1"/>
    <property type="molecule type" value="Genomic_DNA"/>
</dbReference>
<accession>A0A7I8WZ85</accession>